<feature type="compositionally biased region" description="Polar residues" evidence="1">
    <location>
        <begin position="228"/>
        <end position="238"/>
    </location>
</feature>
<dbReference type="Proteomes" id="UP000265515">
    <property type="component" value="Unassembled WGS sequence"/>
</dbReference>
<evidence type="ECO:0000259" key="2">
    <source>
        <dbReference type="PROSITE" id="PS50090"/>
    </source>
</evidence>
<dbReference type="PANTHER" id="PTHR33492:SF4">
    <property type="entry name" value="OS02G0174300 PROTEIN"/>
    <property type="match status" value="1"/>
</dbReference>
<dbReference type="STRING" id="69332.A0A388LWF1"/>
<reference evidence="3 4" key="1">
    <citation type="journal article" date="2018" name="Cell">
        <title>The Chara Genome: Secondary Complexity and Implications for Plant Terrestrialization.</title>
        <authorList>
            <person name="Nishiyama T."/>
            <person name="Sakayama H."/>
            <person name="Vries J.D."/>
            <person name="Buschmann H."/>
            <person name="Saint-Marcoux D."/>
            <person name="Ullrich K.K."/>
            <person name="Haas F.B."/>
            <person name="Vanderstraeten L."/>
            <person name="Becker D."/>
            <person name="Lang D."/>
            <person name="Vosolsobe S."/>
            <person name="Rombauts S."/>
            <person name="Wilhelmsson P.K.I."/>
            <person name="Janitza P."/>
            <person name="Kern R."/>
            <person name="Heyl A."/>
            <person name="Rumpler F."/>
            <person name="Villalobos L.I.A.C."/>
            <person name="Clay J.M."/>
            <person name="Skokan R."/>
            <person name="Toyoda A."/>
            <person name="Suzuki Y."/>
            <person name="Kagoshima H."/>
            <person name="Schijlen E."/>
            <person name="Tajeshwar N."/>
            <person name="Catarino B."/>
            <person name="Hetherington A.J."/>
            <person name="Saltykova A."/>
            <person name="Bonnot C."/>
            <person name="Breuninger H."/>
            <person name="Symeonidi A."/>
            <person name="Radhakrishnan G.V."/>
            <person name="Van Nieuwerburgh F."/>
            <person name="Deforce D."/>
            <person name="Chang C."/>
            <person name="Karol K.G."/>
            <person name="Hedrich R."/>
            <person name="Ulvskov P."/>
            <person name="Glockner G."/>
            <person name="Delwiche C.F."/>
            <person name="Petrasek J."/>
            <person name="Van de Peer Y."/>
            <person name="Friml J."/>
            <person name="Beilby M."/>
            <person name="Dolan L."/>
            <person name="Kohara Y."/>
            <person name="Sugano S."/>
            <person name="Fujiyama A."/>
            <person name="Delaux P.-M."/>
            <person name="Quint M."/>
            <person name="TheiBen G."/>
            <person name="Hagemann M."/>
            <person name="Harholt J."/>
            <person name="Dunand C."/>
            <person name="Zachgo S."/>
            <person name="Langdale J."/>
            <person name="Maumus F."/>
            <person name="Straeten D.V.D."/>
            <person name="Gould S.B."/>
            <person name="Rensing S.A."/>
        </authorList>
    </citation>
    <scope>NUCLEOTIDE SEQUENCE [LARGE SCALE GENOMIC DNA]</scope>
    <source>
        <strain evidence="3 4">S276</strain>
    </source>
</reference>
<dbReference type="Pfam" id="PF13837">
    <property type="entry name" value="Myb_DNA-bind_4"/>
    <property type="match status" value="1"/>
</dbReference>
<dbReference type="Gene3D" id="1.10.10.60">
    <property type="entry name" value="Homeodomain-like"/>
    <property type="match status" value="1"/>
</dbReference>
<evidence type="ECO:0000313" key="4">
    <source>
        <dbReference type="Proteomes" id="UP000265515"/>
    </source>
</evidence>
<dbReference type="EMBL" id="BFEA01000573">
    <property type="protein sequence ID" value="GBG86658.1"/>
    <property type="molecule type" value="Genomic_DNA"/>
</dbReference>
<feature type="compositionally biased region" description="Basic and acidic residues" evidence="1">
    <location>
        <begin position="214"/>
        <end position="227"/>
    </location>
</feature>
<dbReference type="OrthoDB" id="1843873at2759"/>
<name>A0A388LWF1_CHABU</name>
<dbReference type="Gramene" id="GBG86658">
    <property type="protein sequence ID" value="GBG86658"/>
    <property type="gene ID" value="CBR_g41720"/>
</dbReference>
<evidence type="ECO:0000313" key="3">
    <source>
        <dbReference type="EMBL" id="GBG86658.1"/>
    </source>
</evidence>
<feature type="domain" description="Myb-like" evidence="2">
    <location>
        <begin position="57"/>
        <end position="127"/>
    </location>
</feature>
<protein>
    <recommendedName>
        <fullName evidence="2">Myb-like domain-containing protein</fullName>
    </recommendedName>
</protein>
<keyword evidence="4" id="KW-1185">Reference proteome</keyword>
<dbReference type="InterPro" id="IPR044822">
    <property type="entry name" value="Myb_DNA-bind_4"/>
</dbReference>
<accession>A0A388LWF1</accession>
<organism evidence="3 4">
    <name type="scientific">Chara braunii</name>
    <name type="common">Braun's stonewort</name>
    <dbReference type="NCBI Taxonomy" id="69332"/>
    <lineage>
        <taxon>Eukaryota</taxon>
        <taxon>Viridiplantae</taxon>
        <taxon>Streptophyta</taxon>
        <taxon>Charophyceae</taxon>
        <taxon>Charales</taxon>
        <taxon>Characeae</taxon>
        <taxon>Chara</taxon>
    </lineage>
</organism>
<comment type="caution">
    <text evidence="3">The sequence shown here is derived from an EMBL/GenBank/DDBJ whole genome shotgun (WGS) entry which is preliminary data.</text>
</comment>
<dbReference type="InterPro" id="IPR001005">
    <property type="entry name" value="SANT/Myb"/>
</dbReference>
<dbReference type="OMA" id="HRVENGM"/>
<dbReference type="PROSITE" id="PS50090">
    <property type="entry name" value="MYB_LIKE"/>
    <property type="match status" value="1"/>
</dbReference>
<feature type="compositionally biased region" description="Polar residues" evidence="1">
    <location>
        <begin position="35"/>
        <end position="47"/>
    </location>
</feature>
<feature type="region of interest" description="Disordered" evidence="1">
    <location>
        <begin position="184"/>
        <end position="262"/>
    </location>
</feature>
<evidence type="ECO:0000256" key="1">
    <source>
        <dbReference type="SAM" id="MobiDB-lite"/>
    </source>
</evidence>
<dbReference type="PANTHER" id="PTHR33492">
    <property type="entry name" value="OSJNBA0043A12.37 PROTEIN-RELATED"/>
    <property type="match status" value="1"/>
</dbReference>
<gene>
    <name evidence="3" type="ORF">CBR_g41720</name>
</gene>
<feature type="region of interest" description="Disordered" evidence="1">
    <location>
        <begin position="1"/>
        <end position="69"/>
    </location>
</feature>
<sequence length="353" mass="38520">MRQEPPSSPVSDDCALVPANAVGSIPGTPERPVSTPASQDGATQTGQRKGMKRRATAETPRSGNWSAPDTLALVRAKREEAEELASLPVNARNKPASEKWASIVAKLRSWGVDRDLKMCTRRWENLCRLYRKVLEHERSPGKPSFWNLTPAERKGAHVNFNLERQVYDEMAKFVGPRESLTPMRMLDLPNLDGNAQYGNSNGEGGGDSDGGESEPEHGESDAGDRMTDQNGSAGTSSAGKRRRPQANHRGENEARDHRHRKSMAAVIAKLTDTVRTRGEAFATAFAVASGRQADLISETHLIMREQTQVMREANAVMDSGNKALCQALEGLSSALNSIARSLATPSNLDWRPN</sequence>
<dbReference type="AlphaFoldDB" id="A0A388LWF1"/>
<proteinExistence type="predicted"/>